<feature type="domain" description="DUF4220" evidence="2">
    <location>
        <begin position="2"/>
        <end position="91"/>
    </location>
</feature>
<feature type="transmembrane region" description="Helical" evidence="1">
    <location>
        <begin position="51"/>
        <end position="77"/>
    </location>
</feature>
<dbReference type="Pfam" id="PF13968">
    <property type="entry name" value="DUF4220"/>
    <property type="match status" value="1"/>
</dbReference>
<evidence type="ECO:0000256" key="1">
    <source>
        <dbReference type="SAM" id="Phobius"/>
    </source>
</evidence>
<name>A0A0A9HM00_ARUDO</name>
<dbReference type="EMBL" id="GBRH01161022">
    <property type="protein sequence ID" value="JAE36874.1"/>
    <property type="molecule type" value="Transcribed_RNA"/>
</dbReference>
<evidence type="ECO:0000259" key="2">
    <source>
        <dbReference type="Pfam" id="PF13968"/>
    </source>
</evidence>
<reference evidence="3" key="2">
    <citation type="journal article" date="2015" name="Data Brief">
        <title>Shoot transcriptome of the giant reed, Arundo donax.</title>
        <authorList>
            <person name="Barrero R.A."/>
            <person name="Guerrero F.D."/>
            <person name="Moolhuijzen P."/>
            <person name="Goolsby J.A."/>
            <person name="Tidwell J."/>
            <person name="Bellgard S.E."/>
            <person name="Bellgard M.I."/>
        </authorList>
    </citation>
    <scope>NUCLEOTIDE SEQUENCE</scope>
    <source>
        <tissue evidence="3">Shoot tissue taken approximately 20 cm above the soil surface</tissue>
    </source>
</reference>
<dbReference type="AlphaFoldDB" id="A0A0A9HM00"/>
<organism evidence="3">
    <name type="scientific">Arundo donax</name>
    <name type="common">Giant reed</name>
    <name type="synonym">Donax arundinaceus</name>
    <dbReference type="NCBI Taxonomy" id="35708"/>
    <lineage>
        <taxon>Eukaryota</taxon>
        <taxon>Viridiplantae</taxon>
        <taxon>Streptophyta</taxon>
        <taxon>Embryophyta</taxon>
        <taxon>Tracheophyta</taxon>
        <taxon>Spermatophyta</taxon>
        <taxon>Magnoliopsida</taxon>
        <taxon>Liliopsida</taxon>
        <taxon>Poales</taxon>
        <taxon>Poaceae</taxon>
        <taxon>PACMAD clade</taxon>
        <taxon>Arundinoideae</taxon>
        <taxon>Arundineae</taxon>
        <taxon>Arundo</taxon>
    </lineage>
</organism>
<evidence type="ECO:0000313" key="3">
    <source>
        <dbReference type="EMBL" id="JAE36874.1"/>
    </source>
</evidence>
<accession>A0A0A9HM00</accession>
<keyword evidence="1" id="KW-0472">Membrane</keyword>
<reference evidence="3" key="1">
    <citation type="submission" date="2014-09" db="EMBL/GenBank/DDBJ databases">
        <authorList>
            <person name="Magalhaes I.L.F."/>
            <person name="Oliveira U."/>
            <person name="Santos F.R."/>
            <person name="Vidigal T.H.D.A."/>
            <person name="Brescovit A.D."/>
            <person name="Santos A.J."/>
        </authorList>
    </citation>
    <scope>NUCLEOTIDE SEQUENCE</scope>
    <source>
        <tissue evidence="3">Shoot tissue taken approximately 20 cm above the soil surface</tissue>
    </source>
</reference>
<keyword evidence="1" id="KW-1133">Transmembrane helix</keyword>
<dbReference type="PROSITE" id="PS51257">
    <property type="entry name" value="PROKAR_LIPOPROTEIN"/>
    <property type="match status" value="1"/>
</dbReference>
<proteinExistence type="predicted"/>
<keyword evidence="1" id="KW-0812">Transmembrane</keyword>
<protein>
    <recommendedName>
        <fullName evidence="2">DUF4220 domain-containing protein</fullName>
    </recommendedName>
</protein>
<sequence>MGYMRSSAARNEMFPGWALSLLAVLGCMNSITAYSLDNNKQYMRHVIQQALVMAYVILIICSITSSLAFAAAFLLFFDTHQRNFCRILACMLVCES</sequence>
<dbReference type="InterPro" id="IPR025315">
    <property type="entry name" value="DUF4220"/>
</dbReference>